<evidence type="ECO:0000256" key="2">
    <source>
        <dbReference type="ARBA" id="ARBA00005013"/>
    </source>
</evidence>
<dbReference type="Pfam" id="PF02152">
    <property type="entry name" value="FolB"/>
    <property type="match status" value="1"/>
</dbReference>
<dbReference type="InterPro" id="IPR043133">
    <property type="entry name" value="GTP-CH-I_C/QueF"/>
</dbReference>
<evidence type="ECO:0000259" key="8">
    <source>
        <dbReference type="SMART" id="SM00905"/>
    </source>
</evidence>
<dbReference type="NCBIfam" id="TIGR00526">
    <property type="entry name" value="folB_dom"/>
    <property type="match status" value="1"/>
</dbReference>
<dbReference type="PANTHER" id="PTHR42844:SF1">
    <property type="entry name" value="DIHYDRONEOPTERIN ALDOLASE 1-RELATED"/>
    <property type="match status" value="1"/>
</dbReference>
<dbReference type="GO" id="GO:0046656">
    <property type="term" value="P:folic acid biosynthetic process"/>
    <property type="evidence" value="ECO:0007669"/>
    <property type="project" value="UniProtKB-KW"/>
</dbReference>
<dbReference type="GO" id="GO:0004150">
    <property type="term" value="F:dihydroneopterin aldolase activity"/>
    <property type="evidence" value="ECO:0007669"/>
    <property type="project" value="UniProtKB-EC"/>
</dbReference>
<protein>
    <recommendedName>
        <fullName evidence="4">dihydroneopterin aldolase</fullName>
        <ecNumber evidence="4">4.1.2.25</ecNumber>
    </recommendedName>
    <alternativeName>
        <fullName evidence="7">7,8-dihydroneopterin aldolase</fullName>
    </alternativeName>
</protein>
<dbReference type="SUPFAM" id="SSF55620">
    <property type="entry name" value="Tetrahydrobiopterin biosynthesis enzymes-like"/>
    <property type="match status" value="1"/>
</dbReference>
<evidence type="ECO:0000256" key="6">
    <source>
        <dbReference type="ARBA" id="ARBA00023239"/>
    </source>
</evidence>
<dbReference type="Gene3D" id="3.30.1130.10">
    <property type="match status" value="1"/>
</dbReference>
<dbReference type="InterPro" id="IPR006157">
    <property type="entry name" value="FolB_dom"/>
</dbReference>
<evidence type="ECO:0000256" key="5">
    <source>
        <dbReference type="ARBA" id="ARBA00022909"/>
    </source>
</evidence>
<comment type="similarity">
    <text evidence="3">Belongs to the DHNA family.</text>
</comment>
<feature type="domain" description="Dihydroneopterin aldolase/epimerase" evidence="8">
    <location>
        <begin position="4"/>
        <end position="113"/>
    </location>
</feature>
<dbReference type="AlphaFoldDB" id="E6PIG3"/>
<gene>
    <name evidence="9" type="primary">folB</name>
    <name evidence="9" type="ORF">CARN1_0733</name>
</gene>
<dbReference type="EMBL" id="CABL01000019">
    <property type="protein sequence ID" value="CBH76253.1"/>
    <property type="molecule type" value="Genomic_DNA"/>
</dbReference>
<dbReference type="EC" id="4.1.2.25" evidence="4"/>
<reference evidence="9" key="1">
    <citation type="submission" date="2009-10" db="EMBL/GenBank/DDBJ databases">
        <title>Diversity of trophic interactions inside an arsenic-rich microbial ecosystem.</title>
        <authorList>
            <person name="Bertin P.N."/>
            <person name="Heinrich-Salmeron A."/>
            <person name="Pelletier E."/>
            <person name="Goulhen-Chollet F."/>
            <person name="Arsene-Ploetze F."/>
            <person name="Gallien S."/>
            <person name="Calteau A."/>
            <person name="Vallenet D."/>
            <person name="Casiot C."/>
            <person name="Chane-Woon-Ming B."/>
            <person name="Giloteaux L."/>
            <person name="Barakat M."/>
            <person name="Bonnefoy V."/>
            <person name="Bruneel O."/>
            <person name="Chandler M."/>
            <person name="Cleiss J."/>
            <person name="Duran R."/>
            <person name="Elbaz-Poulichet F."/>
            <person name="Fonknechten N."/>
            <person name="Lauga B."/>
            <person name="Mornico D."/>
            <person name="Ortet P."/>
            <person name="Schaeffer C."/>
            <person name="Siguier P."/>
            <person name="Alexander Thil Smith A."/>
            <person name="Van Dorsselaer A."/>
            <person name="Weissenbach J."/>
            <person name="Medigue C."/>
            <person name="Le Paslier D."/>
        </authorList>
    </citation>
    <scope>NUCLEOTIDE SEQUENCE</scope>
</reference>
<comment type="pathway">
    <text evidence="2">Cofactor biosynthesis; tetrahydrofolate biosynthesis; 2-amino-4-hydroxy-6-hydroxymethyl-7,8-dihydropteridine diphosphate from 7,8-dihydroneopterin triphosphate: step 3/4.</text>
</comment>
<proteinExistence type="inferred from homology"/>
<comment type="caution">
    <text evidence="9">The sequence shown here is derived from an EMBL/GenBank/DDBJ whole genome shotgun (WGS) entry which is preliminary data.</text>
</comment>
<accession>E6PIG3</accession>
<evidence type="ECO:0000256" key="7">
    <source>
        <dbReference type="ARBA" id="ARBA00032903"/>
    </source>
</evidence>
<evidence type="ECO:0000256" key="3">
    <source>
        <dbReference type="ARBA" id="ARBA00005708"/>
    </source>
</evidence>
<dbReference type="PANTHER" id="PTHR42844">
    <property type="entry name" value="DIHYDRONEOPTERIN ALDOLASE 1-RELATED"/>
    <property type="match status" value="1"/>
</dbReference>
<dbReference type="SMART" id="SM00905">
    <property type="entry name" value="FolB"/>
    <property type="match status" value="1"/>
</dbReference>
<keyword evidence="5" id="KW-0289">Folate biosynthesis</keyword>
<comment type="catalytic activity">
    <reaction evidence="1">
        <text>7,8-dihydroneopterin = 6-hydroxymethyl-7,8-dihydropterin + glycolaldehyde</text>
        <dbReference type="Rhea" id="RHEA:10540"/>
        <dbReference type="ChEBI" id="CHEBI:17001"/>
        <dbReference type="ChEBI" id="CHEBI:17071"/>
        <dbReference type="ChEBI" id="CHEBI:44841"/>
        <dbReference type="EC" id="4.1.2.25"/>
    </reaction>
</comment>
<evidence type="ECO:0000256" key="4">
    <source>
        <dbReference type="ARBA" id="ARBA00013043"/>
    </source>
</evidence>
<name>E6PIG3_9ZZZZ</name>
<sequence length="115" mass="13047">MDRITLRGIRAYGRHGADPGERERAQMFEIELSCDLDARGARENDDLDATLDYAALHRRVVALVAEESHRLLERLAQRLLDLCFEDSRVREATVRIEKPALLDGSTPGVTCSQRR</sequence>
<organism evidence="9">
    <name type="scientific">mine drainage metagenome</name>
    <dbReference type="NCBI Taxonomy" id="410659"/>
    <lineage>
        <taxon>unclassified sequences</taxon>
        <taxon>metagenomes</taxon>
        <taxon>ecological metagenomes</taxon>
    </lineage>
</organism>
<dbReference type="InterPro" id="IPR006156">
    <property type="entry name" value="Dihydroneopterin_aldolase"/>
</dbReference>
<evidence type="ECO:0000313" key="9">
    <source>
        <dbReference type="EMBL" id="CBH76253.1"/>
    </source>
</evidence>
<dbReference type="GO" id="GO:0005737">
    <property type="term" value="C:cytoplasm"/>
    <property type="evidence" value="ECO:0007669"/>
    <property type="project" value="TreeGrafter"/>
</dbReference>
<dbReference type="NCBIfam" id="TIGR00525">
    <property type="entry name" value="folB"/>
    <property type="match status" value="1"/>
</dbReference>
<evidence type="ECO:0000256" key="1">
    <source>
        <dbReference type="ARBA" id="ARBA00001353"/>
    </source>
</evidence>
<keyword evidence="6 9" id="KW-0456">Lyase</keyword>